<proteinExistence type="predicted"/>
<feature type="compositionally biased region" description="Basic residues" evidence="1">
    <location>
        <begin position="66"/>
        <end position="75"/>
    </location>
</feature>
<reference evidence="2" key="2">
    <citation type="submission" date="2020-09" db="EMBL/GenBank/DDBJ databases">
        <authorList>
            <person name="Sun Q."/>
            <person name="Kim S."/>
        </authorList>
    </citation>
    <scope>NUCLEOTIDE SEQUENCE</scope>
    <source>
        <strain evidence="2">KCTC 22169</strain>
    </source>
</reference>
<dbReference type="AlphaFoldDB" id="A0A918KD18"/>
<evidence type="ECO:0000256" key="1">
    <source>
        <dbReference type="SAM" id="MobiDB-lite"/>
    </source>
</evidence>
<name>A0A918KD18_9GAMM</name>
<sequence>MGNQAHAVFGQRMQQEGTDGEHKTSVTPGRFEPGKGYNDEQCLEQHQAKAEATEPIQHEGDSLRTIKAKSLHPER</sequence>
<reference evidence="2" key="1">
    <citation type="journal article" date="2014" name="Int. J. Syst. Evol. Microbiol.">
        <title>Complete genome sequence of Corynebacterium casei LMG S-19264T (=DSM 44701T), isolated from a smear-ripened cheese.</title>
        <authorList>
            <consortium name="US DOE Joint Genome Institute (JGI-PGF)"/>
            <person name="Walter F."/>
            <person name="Albersmeier A."/>
            <person name="Kalinowski J."/>
            <person name="Ruckert C."/>
        </authorList>
    </citation>
    <scope>NUCLEOTIDE SEQUENCE</scope>
    <source>
        <strain evidence="2">KCTC 22169</strain>
    </source>
</reference>
<comment type="caution">
    <text evidence="2">The sequence shown here is derived from an EMBL/GenBank/DDBJ whole genome shotgun (WGS) entry which is preliminary data.</text>
</comment>
<evidence type="ECO:0000313" key="2">
    <source>
        <dbReference type="EMBL" id="GGX59106.1"/>
    </source>
</evidence>
<organism evidence="2 3">
    <name type="scientific">Saccharospirillum salsuginis</name>
    <dbReference type="NCBI Taxonomy" id="418750"/>
    <lineage>
        <taxon>Bacteria</taxon>
        <taxon>Pseudomonadati</taxon>
        <taxon>Pseudomonadota</taxon>
        <taxon>Gammaproteobacteria</taxon>
        <taxon>Oceanospirillales</taxon>
        <taxon>Saccharospirillaceae</taxon>
        <taxon>Saccharospirillum</taxon>
    </lineage>
</organism>
<dbReference type="EMBL" id="BMXR01000007">
    <property type="protein sequence ID" value="GGX59106.1"/>
    <property type="molecule type" value="Genomic_DNA"/>
</dbReference>
<evidence type="ECO:0000313" key="3">
    <source>
        <dbReference type="Proteomes" id="UP000626148"/>
    </source>
</evidence>
<feature type="region of interest" description="Disordered" evidence="1">
    <location>
        <begin position="1"/>
        <end position="75"/>
    </location>
</feature>
<feature type="compositionally biased region" description="Basic and acidic residues" evidence="1">
    <location>
        <begin position="46"/>
        <end position="64"/>
    </location>
</feature>
<keyword evidence="3" id="KW-1185">Reference proteome</keyword>
<accession>A0A918KD18</accession>
<dbReference type="Proteomes" id="UP000626148">
    <property type="component" value="Unassembled WGS sequence"/>
</dbReference>
<protein>
    <submittedName>
        <fullName evidence="2">Uncharacterized protein</fullName>
    </submittedName>
</protein>
<gene>
    <name evidence="2" type="ORF">GCM10007392_28550</name>
</gene>